<name>A0A249SM75_9MOLU</name>
<keyword evidence="1" id="KW-0472">Membrane</keyword>
<feature type="transmembrane region" description="Helical" evidence="1">
    <location>
        <begin position="18"/>
        <end position="35"/>
    </location>
</feature>
<accession>A0A249SM75</accession>
<dbReference type="Proteomes" id="UP000232229">
    <property type="component" value="Chromosome"/>
</dbReference>
<evidence type="ECO:0000256" key="1">
    <source>
        <dbReference type="SAM" id="Phobius"/>
    </source>
</evidence>
<dbReference type="AlphaFoldDB" id="A0A249SM75"/>
<dbReference type="KEGG" id="mchc:CK556_00230"/>
<reference evidence="2 3" key="1">
    <citation type="submission" date="2017-08" db="EMBL/GenBank/DDBJ databases">
        <title>Complete Genome Sequence of Mesoplasma chauliocola.</title>
        <authorList>
            <person name="Knight T.F.Jr."/>
            <person name="Citino T."/>
        </authorList>
    </citation>
    <scope>NUCLEOTIDE SEQUENCE [LARGE SCALE GENOMIC DNA]</scope>
    <source>
        <strain evidence="2 3">CHPA-2</strain>
    </source>
</reference>
<keyword evidence="1" id="KW-0812">Transmembrane</keyword>
<proteinExistence type="predicted"/>
<dbReference type="EMBL" id="CP023173">
    <property type="protein sequence ID" value="ASZ08794.1"/>
    <property type="molecule type" value="Genomic_DNA"/>
</dbReference>
<sequence>MSHKISELICSSEFHETFYLFDLIFWYTIIYLTLLNKIIVLQKRNKINFWISFTFFPTSPILKFFFAMTPYNLAEYYLVFKVLTKLLLTKKVAEQQLLKYQLAI</sequence>
<gene>
    <name evidence="2" type="ORF">CK556_00230</name>
</gene>
<keyword evidence="1" id="KW-1133">Transmembrane helix</keyword>
<evidence type="ECO:0000313" key="3">
    <source>
        <dbReference type="Proteomes" id="UP000232229"/>
    </source>
</evidence>
<keyword evidence="3" id="KW-1185">Reference proteome</keyword>
<organism evidence="2 3">
    <name type="scientific">Mesoplasma chauliocola</name>
    <dbReference type="NCBI Taxonomy" id="216427"/>
    <lineage>
        <taxon>Bacteria</taxon>
        <taxon>Bacillati</taxon>
        <taxon>Mycoplasmatota</taxon>
        <taxon>Mollicutes</taxon>
        <taxon>Entomoplasmatales</taxon>
        <taxon>Entomoplasmataceae</taxon>
        <taxon>Mesoplasma</taxon>
    </lineage>
</organism>
<evidence type="ECO:0000313" key="2">
    <source>
        <dbReference type="EMBL" id="ASZ08794.1"/>
    </source>
</evidence>
<feature type="transmembrane region" description="Helical" evidence="1">
    <location>
        <begin position="47"/>
        <end position="68"/>
    </location>
</feature>
<protein>
    <submittedName>
        <fullName evidence="2">Uncharacterized protein</fullName>
    </submittedName>
</protein>